<dbReference type="PROSITE" id="PS50878">
    <property type="entry name" value="RT_POL"/>
    <property type="match status" value="1"/>
</dbReference>
<dbReference type="OrthoDB" id="679712at2759"/>
<dbReference type="Gene3D" id="2.40.70.10">
    <property type="entry name" value="Acid Proteases"/>
    <property type="match status" value="1"/>
</dbReference>
<dbReference type="RefSeq" id="XP_008777802.1">
    <property type="nucleotide sequence ID" value="XM_008779580.1"/>
</dbReference>
<dbReference type="InterPro" id="IPR043502">
    <property type="entry name" value="DNA/RNA_pol_sf"/>
</dbReference>
<reference evidence="3" key="1">
    <citation type="submission" date="2025-08" db="UniProtKB">
        <authorList>
            <consortium name="RefSeq"/>
        </authorList>
    </citation>
    <scope>IDENTIFICATION</scope>
    <source>
        <tissue evidence="3">Young leaves</tissue>
    </source>
</reference>
<dbReference type="PANTHER" id="PTHR35046">
    <property type="entry name" value="ZINC KNUCKLE (CCHC-TYPE) FAMILY PROTEIN"/>
    <property type="match status" value="1"/>
</dbReference>
<evidence type="ECO:0000313" key="2">
    <source>
        <dbReference type="Proteomes" id="UP000228380"/>
    </source>
</evidence>
<dbReference type="InterPro" id="IPR021109">
    <property type="entry name" value="Peptidase_aspartic_dom_sf"/>
</dbReference>
<dbReference type="PANTHER" id="PTHR35046:SF21">
    <property type="entry name" value="RETROTRANSPOSON GAG DOMAIN-CONTAINING PROTEIN-RELATED"/>
    <property type="match status" value="1"/>
</dbReference>
<sequence length="654" mass="75768">MERLTRALENTDRSIQVQVQDFDGKLDADGYCDWMASLEAFFDGKFLTDEKKLNQRVEQFVSDYTKQFYKLMSRVSLQESDDQLVARYGGGSKESGKFHSSSNKYFRCGKSGHRSYESPKKKAELHLAEEEDEGPIYDEEPEVDLNEEYCEGDCDAESFVIRQVLTVQETDRWLRHNIFRTYCLSYGKKCILMIDSEICENMVSKVVIEKLKLSCEHHPKPYKVSWFKKGGEIMVTQRCKVKFVVGKYEDKIFFDVLPMDACHLLLGRPWQFGRNAYHDGRKNTYTIIHNKLKHVLTPIKDISNSVPSSNQISLLSYKEFEESYKKDGIVYALVAAEKSEELETKVSNEVRGLLDRFKGLAPADLPAGLPPLRDIQHQIDFILGAILPNLPHYRMSPNEHAELQRQIIDLLQKGLIRESLSPYAIPGLLTPKKDKTWKMCVDSRAINKITIKYRFSIPRLDDMLDELAGAKVFSKIDLRSGNHQIRIRKGDEWKIAFKTKDGLYEWLVMPFGLSNAPGTFMRLMTQVLKNFMGKYVVVYFHDILVYSKDSIEHVNHLSNVFKMLHKNQLYMNLKKCSFTTNQVVFLGYVVSADGIKMNDEKVKAILDWPTPRSLTDVRNFHGLASFYRRFIRHFSTIAAPMMDVLKKKKFQWTN</sequence>
<feature type="domain" description="Reverse transcriptase" evidence="1">
    <location>
        <begin position="411"/>
        <end position="590"/>
    </location>
</feature>
<dbReference type="Gene3D" id="3.10.10.10">
    <property type="entry name" value="HIV Type 1 Reverse Transcriptase, subunit A, domain 1"/>
    <property type="match status" value="1"/>
</dbReference>
<dbReference type="CDD" id="cd00303">
    <property type="entry name" value="retropepsin_like"/>
    <property type="match status" value="1"/>
</dbReference>
<proteinExistence type="predicted"/>
<accession>A0A8B7BIQ2</accession>
<organism evidence="2 3">
    <name type="scientific">Phoenix dactylifera</name>
    <name type="common">Date palm</name>
    <dbReference type="NCBI Taxonomy" id="42345"/>
    <lineage>
        <taxon>Eukaryota</taxon>
        <taxon>Viridiplantae</taxon>
        <taxon>Streptophyta</taxon>
        <taxon>Embryophyta</taxon>
        <taxon>Tracheophyta</taxon>
        <taxon>Spermatophyta</taxon>
        <taxon>Magnoliopsida</taxon>
        <taxon>Liliopsida</taxon>
        <taxon>Arecaceae</taxon>
        <taxon>Coryphoideae</taxon>
        <taxon>Phoeniceae</taxon>
        <taxon>Phoenix</taxon>
    </lineage>
</organism>
<evidence type="ECO:0000259" key="1">
    <source>
        <dbReference type="PROSITE" id="PS50878"/>
    </source>
</evidence>
<evidence type="ECO:0000313" key="3">
    <source>
        <dbReference type="RefSeq" id="XP_008777802.1"/>
    </source>
</evidence>
<dbReference type="SUPFAM" id="SSF56672">
    <property type="entry name" value="DNA/RNA polymerases"/>
    <property type="match status" value="1"/>
</dbReference>
<dbReference type="Gene3D" id="3.30.70.270">
    <property type="match status" value="2"/>
</dbReference>
<name>A0A8B7BIQ2_PHODC</name>
<gene>
    <name evidence="3" type="primary">LOC103697676</name>
</gene>
<dbReference type="InterPro" id="IPR043128">
    <property type="entry name" value="Rev_trsase/Diguanyl_cyclase"/>
</dbReference>
<dbReference type="CDD" id="cd01647">
    <property type="entry name" value="RT_LTR"/>
    <property type="match status" value="1"/>
</dbReference>
<dbReference type="Proteomes" id="UP000228380">
    <property type="component" value="Unplaced"/>
</dbReference>
<dbReference type="GeneID" id="103697676"/>
<dbReference type="Pfam" id="PF00078">
    <property type="entry name" value="RVT_1"/>
    <property type="match status" value="1"/>
</dbReference>
<protein>
    <submittedName>
        <fullName evidence="3">Uncharacterized protein LOC103697676</fullName>
    </submittedName>
</protein>
<keyword evidence="2" id="KW-1185">Reference proteome</keyword>
<dbReference type="KEGG" id="pda:103697676"/>
<dbReference type="AlphaFoldDB" id="A0A8B7BIQ2"/>
<dbReference type="InterPro" id="IPR000477">
    <property type="entry name" value="RT_dom"/>
</dbReference>